<reference evidence="4" key="1">
    <citation type="submission" date="2023-04" db="EMBL/GenBank/DDBJ databases">
        <title>Phytophthora fragariaefolia NBRC 109709.</title>
        <authorList>
            <person name="Ichikawa N."/>
            <person name="Sato H."/>
            <person name="Tonouchi N."/>
        </authorList>
    </citation>
    <scope>NUCLEOTIDE SEQUENCE</scope>
    <source>
        <strain evidence="4">NBRC 109709</strain>
    </source>
</reference>
<dbReference type="GO" id="GO:0003824">
    <property type="term" value="F:catalytic activity"/>
    <property type="evidence" value="ECO:0007669"/>
    <property type="project" value="UniProtKB-KW"/>
</dbReference>
<dbReference type="OrthoDB" id="415724at2759"/>
<feature type="domain" description="Integrase catalytic" evidence="3">
    <location>
        <begin position="1067"/>
        <end position="1231"/>
    </location>
</feature>
<organism evidence="4 5">
    <name type="scientific">Phytophthora fragariaefolia</name>
    <dbReference type="NCBI Taxonomy" id="1490495"/>
    <lineage>
        <taxon>Eukaryota</taxon>
        <taxon>Sar</taxon>
        <taxon>Stramenopiles</taxon>
        <taxon>Oomycota</taxon>
        <taxon>Peronosporomycetes</taxon>
        <taxon>Peronosporales</taxon>
        <taxon>Peronosporaceae</taxon>
        <taxon>Phytophthora</taxon>
    </lineage>
</organism>
<dbReference type="InterPro" id="IPR041588">
    <property type="entry name" value="Integrase_H2C2"/>
</dbReference>
<evidence type="ECO:0000256" key="1">
    <source>
        <dbReference type="ARBA" id="ARBA00023268"/>
    </source>
</evidence>
<dbReference type="PANTHER" id="PTHR37984:SF5">
    <property type="entry name" value="PROTEIN NYNRIN-LIKE"/>
    <property type="match status" value="1"/>
</dbReference>
<dbReference type="InterPro" id="IPR001584">
    <property type="entry name" value="Integrase_cat-core"/>
</dbReference>
<evidence type="ECO:0000313" key="5">
    <source>
        <dbReference type="Proteomes" id="UP001165121"/>
    </source>
</evidence>
<dbReference type="Pfam" id="PF17919">
    <property type="entry name" value="RT_RNaseH_2"/>
    <property type="match status" value="1"/>
</dbReference>
<dbReference type="PROSITE" id="PS50994">
    <property type="entry name" value="INTEGRASE"/>
    <property type="match status" value="1"/>
</dbReference>
<dbReference type="Pfam" id="PF17921">
    <property type="entry name" value="Integrase_H2C2"/>
    <property type="match status" value="1"/>
</dbReference>
<dbReference type="SUPFAM" id="SSF56672">
    <property type="entry name" value="DNA/RNA polymerases"/>
    <property type="match status" value="1"/>
</dbReference>
<dbReference type="Gene3D" id="3.10.10.10">
    <property type="entry name" value="HIV Type 1 Reverse Transcriptase, subunit A, domain 1"/>
    <property type="match status" value="1"/>
</dbReference>
<evidence type="ECO:0000256" key="2">
    <source>
        <dbReference type="SAM" id="MobiDB-lite"/>
    </source>
</evidence>
<evidence type="ECO:0000259" key="3">
    <source>
        <dbReference type="PROSITE" id="PS50994"/>
    </source>
</evidence>
<dbReference type="InterPro" id="IPR043502">
    <property type="entry name" value="DNA/RNA_pol_sf"/>
</dbReference>
<dbReference type="InterPro" id="IPR043128">
    <property type="entry name" value="Rev_trsase/Diguanyl_cyclase"/>
</dbReference>
<gene>
    <name evidence="4" type="ORF">Pfra01_000167400</name>
</gene>
<dbReference type="FunFam" id="3.30.70.270:FF:000020">
    <property type="entry name" value="Transposon Tf2-6 polyprotein-like Protein"/>
    <property type="match status" value="1"/>
</dbReference>
<feature type="compositionally biased region" description="Basic residues" evidence="2">
    <location>
        <begin position="1420"/>
        <end position="1430"/>
    </location>
</feature>
<dbReference type="InterPro" id="IPR036397">
    <property type="entry name" value="RNaseH_sf"/>
</dbReference>
<dbReference type="CDD" id="cd01647">
    <property type="entry name" value="RT_LTR"/>
    <property type="match status" value="1"/>
</dbReference>
<comment type="caution">
    <text evidence="4">The sequence shown here is derived from an EMBL/GenBank/DDBJ whole genome shotgun (WGS) entry which is preliminary data.</text>
</comment>
<dbReference type="PANTHER" id="PTHR37984">
    <property type="entry name" value="PROTEIN CBG26694"/>
    <property type="match status" value="1"/>
</dbReference>
<dbReference type="Gene3D" id="1.10.340.70">
    <property type="match status" value="1"/>
</dbReference>
<feature type="compositionally biased region" description="Basic and acidic residues" evidence="2">
    <location>
        <begin position="1496"/>
        <end position="1508"/>
    </location>
</feature>
<dbReference type="GO" id="GO:0015074">
    <property type="term" value="P:DNA integration"/>
    <property type="evidence" value="ECO:0007669"/>
    <property type="project" value="InterPro"/>
</dbReference>
<protein>
    <submittedName>
        <fullName evidence="4">Unnamed protein product</fullName>
    </submittedName>
</protein>
<keyword evidence="1" id="KW-0511">Multifunctional enzyme</keyword>
<dbReference type="SUPFAM" id="SSF53098">
    <property type="entry name" value="Ribonuclease H-like"/>
    <property type="match status" value="1"/>
</dbReference>
<feature type="region of interest" description="Disordered" evidence="2">
    <location>
        <begin position="62"/>
        <end position="119"/>
    </location>
</feature>
<dbReference type="InterPro" id="IPR012337">
    <property type="entry name" value="RNaseH-like_sf"/>
</dbReference>
<feature type="compositionally biased region" description="Polar residues" evidence="2">
    <location>
        <begin position="101"/>
        <end position="110"/>
    </location>
</feature>
<feature type="region of interest" description="Disordered" evidence="2">
    <location>
        <begin position="873"/>
        <end position="894"/>
    </location>
</feature>
<feature type="region of interest" description="Disordered" evidence="2">
    <location>
        <begin position="1550"/>
        <end position="1575"/>
    </location>
</feature>
<dbReference type="InterPro" id="IPR041577">
    <property type="entry name" value="RT_RNaseH_2"/>
</dbReference>
<dbReference type="Gene3D" id="3.30.420.10">
    <property type="entry name" value="Ribonuclease H-like superfamily/Ribonuclease H"/>
    <property type="match status" value="1"/>
</dbReference>
<evidence type="ECO:0000313" key="4">
    <source>
        <dbReference type="EMBL" id="GMF18589.1"/>
    </source>
</evidence>
<keyword evidence="5" id="KW-1185">Reference proteome</keyword>
<name>A0A9W6WVR1_9STRA</name>
<feature type="region of interest" description="Disordered" evidence="2">
    <location>
        <begin position="1389"/>
        <end position="1529"/>
    </location>
</feature>
<dbReference type="EMBL" id="BSXT01000136">
    <property type="protein sequence ID" value="GMF18589.1"/>
    <property type="molecule type" value="Genomic_DNA"/>
</dbReference>
<accession>A0A9W6WVR1</accession>
<sequence>MASQFDWKQLGLGLGPDTHLMYDATGEAISGSAETAKKYPLSLATLRAQMVMIGVGDKVAEPSEQNTKPAASKGKARALEVKAEKTTSGAAAEEQADVSGRNWQSPPTSTGEDETDEEAKTGMAAVLAVFPTGGDVDMPEVTQSTKMRRGLRNARLLHSGGRSKAARKRQRRTEQELADARHMLVMEFRDENAERAKVLRRKVRQVIAELREVSDLLQRNRDRRDAQVAAAIVQQGERALRMMPSEAADVRSKEEGLRAVNGTIQATTRLPQADTEPITEAEWRNLAQHYTDQVPKTLVEAGSLAEMRAVRRQAAKEAKRYRAAKRARRFQNRRELLARLDAAAATGRAADKRAKKRETKRKYHYEQQGSYGDVELRADARGKSVRVGQLRATGSGNPSCLPTALLALTRSRMQEVRLDSCAQYSVAGEELGRFGRCVTRNAPVDVVEGFGGALSRVIGVWQFTGTTQYQQTIVAGGKRHLMMAPTVDTVRNGKVQIAVLNVGGKREKLPAREALGTGIPADEEMQILALNGELEKNRVAEWVSTLRKEDAETLKDEEKLDIGELEAGDRDLVIALLRQYAGIVEKKEGCPSLSKTGALHHINTGDAAPIMQRRRRHAVSENAVIEKEVDEMLRNGVIEEGSGAWGFLVVLVKKKDGSVRFCIDYRALNTITVKDVYPLPRVDETLEALHGAQRFTSLDLHAGHVVELAVVLERLAEAGLSLKAAKGTFAATSMEYLGHDLTPEGIKPTGRLIKAIADFPTPSDEAAVRRFVALVGYYRRFLPDLGSKMVPLTKLLRKTSEWTWGESQEVAFAWAIAWLSKKPVLIHVYSDYRLPFKLATDTSKTGLGAALSQDQGKGDQPVVYASKVNSPQNHVADALSRGPATEDEQEADTNGGVITESIADVGGSEIQASSVESATIRAIAGCGETVEASIMADGNRMPLSAEGSTAVEAEIERAANDVVRTVVIRRVEAAEMGIVQIANADIKREQEKSVMVQTIKERGAYRGQKAVIDDDGLVNIEIEGGETRIVLPAAYSAYWALAFKEAHDSIWAGHLRGPQAYERLRRMYWWPQMRAAVFNWLSACQDCASLTEHGNRYVIAAVEYTTRYTVAEAVPEHTAKAIARFLMQRIILVYGSMREMMMDGAMDFGSQAINELLELMQVKQSSPVPYRPKLLGLVERFHRAWKDMVSLYVNEVQNDWDDFLPCALYAYNGSAHATHGYQPNGLMMGRKLRTPAELLRRSNLKRPHQTLDAYHEVLIHDLKTAQELVALIHEAAGYDNYLVKMLESGQELVTHCSFLLPYYYPSNLLGQMARDIALDLREEAVAAANDERIFDDDREDQNVGPQIDGPNAMRDILVTASDRATATNVDAAADLNDNSLTRTQEAAATLLETSPDTERRTAATGSSVPITERSTTAVATRKRRRGRPRKNTVEEVRTTDESVRKRPRTEANRIPPGDAITGQTRARIRSSPYPKDDDDDHREQRESSPNRTYAAEPHRANDETRDSTADSATDDAAAANDAAVSNDAATEGTDYAIASSEPIAVARCDATGGGATAKEGRQPGTEGGRANTSPA</sequence>
<proteinExistence type="predicted"/>
<feature type="compositionally biased region" description="Basic and acidic residues" evidence="2">
    <location>
        <begin position="1431"/>
        <end position="1451"/>
    </location>
</feature>
<feature type="compositionally biased region" description="Low complexity" evidence="2">
    <location>
        <begin position="1509"/>
        <end position="1529"/>
    </location>
</feature>
<dbReference type="Gene3D" id="3.30.70.270">
    <property type="match status" value="3"/>
</dbReference>
<dbReference type="Proteomes" id="UP001165121">
    <property type="component" value="Unassembled WGS sequence"/>
</dbReference>
<dbReference type="InterPro" id="IPR050951">
    <property type="entry name" value="Retrovirus_Pol_polyprotein"/>
</dbReference>
<dbReference type="GO" id="GO:0003676">
    <property type="term" value="F:nucleic acid binding"/>
    <property type="evidence" value="ECO:0007669"/>
    <property type="project" value="InterPro"/>
</dbReference>